<dbReference type="Proteomes" id="UP000034175">
    <property type="component" value="Unassembled WGS sequence"/>
</dbReference>
<accession>A0A0G1P0J8</accession>
<feature type="region of interest" description="Disordered" evidence="1">
    <location>
        <begin position="1"/>
        <end position="58"/>
    </location>
</feature>
<comment type="caution">
    <text evidence="2">The sequence shown here is derived from an EMBL/GenBank/DDBJ whole genome shotgun (WGS) entry which is preliminary data.</text>
</comment>
<feature type="compositionally biased region" description="Basic and acidic residues" evidence="1">
    <location>
        <begin position="29"/>
        <end position="41"/>
    </location>
</feature>
<dbReference type="EMBL" id="LCMA01000012">
    <property type="protein sequence ID" value="KKU26127.1"/>
    <property type="molecule type" value="Genomic_DNA"/>
</dbReference>
<organism evidence="2 3">
    <name type="scientific">Candidatus Magasanikbacteria bacterium GW2011_GWA2_46_17</name>
    <dbReference type="NCBI Taxonomy" id="1619042"/>
    <lineage>
        <taxon>Bacteria</taxon>
        <taxon>Candidatus Magasanikiibacteriota</taxon>
    </lineage>
</organism>
<dbReference type="AlphaFoldDB" id="A0A0G1P0J8"/>
<gene>
    <name evidence="2" type="ORF">UX39_C0012G0004</name>
</gene>
<reference evidence="2 3" key="1">
    <citation type="journal article" date="2015" name="Nature">
        <title>rRNA introns, odd ribosomes, and small enigmatic genomes across a large radiation of phyla.</title>
        <authorList>
            <person name="Brown C.T."/>
            <person name="Hug L.A."/>
            <person name="Thomas B.C."/>
            <person name="Sharon I."/>
            <person name="Castelle C.J."/>
            <person name="Singh A."/>
            <person name="Wilkins M.J."/>
            <person name="Williams K.H."/>
            <person name="Banfield J.F."/>
        </authorList>
    </citation>
    <scope>NUCLEOTIDE SEQUENCE [LARGE SCALE GENOMIC DNA]</scope>
</reference>
<evidence type="ECO:0000313" key="3">
    <source>
        <dbReference type="Proteomes" id="UP000034175"/>
    </source>
</evidence>
<name>A0A0G1P0J8_9BACT</name>
<evidence type="ECO:0000313" key="2">
    <source>
        <dbReference type="EMBL" id="KKU26127.1"/>
    </source>
</evidence>
<sequence length="161" mass="18815">MANSINQEKFKAAEQPKPYQLSESAPVKENFEAEKTKEKPEQSQAAPRQTERGMPSKYRRTLKKLPVLPVRDEMAVKIEKIMEDGLHDAYHRLSPIAQQEFKLKGEETARKISELLKSTHVKMKKIFRLILDWLRMLPGINKFFLEQEAKIKTDRIIAIRK</sequence>
<protein>
    <submittedName>
        <fullName evidence="2">Uncharacterized protein</fullName>
    </submittedName>
</protein>
<evidence type="ECO:0000256" key="1">
    <source>
        <dbReference type="SAM" id="MobiDB-lite"/>
    </source>
</evidence>
<proteinExistence type="predicted"/>